<keyword evidence="2" id="KW-1185">Reference proteome</keyword>
<protein>
    <submittedName>
        <fullName evidence="1">Uncharacterized protein</fullName>
    </submittedName>
</protein>
<dbReference type="OrthoDB" id="778454at2759"/>
<accession>A0A9Q3PLZ1</accession>
<gene>
    <name evidence="1" type="ORF">O181_105775</name>
</gene>
<evidence type="ECO:0000313" key="1">
    <source>
        <dbReference type="EMBL" id="MBW0566060.1"/>
    </source>
</evidence>
<dbReference type="EMBL" id="AVOT02078501">
    <property type="protein sequence ID" value="MBW0566060.1"/>
    <property type="molecule type" value="Genomic_DNA"/>
</dbReference>
<dbReference type="Proteomes" id="UP000765509">
    <property type="component" value="Unassembled WGS sequence"/>
</dbReference>
<organism evidence="1 2">
    <name type="scientific">Austropuccinia psidii MF-1</name>
    <dbReference type="NCBI Taxonomy" id="1389203"/>
    <lineage>
        <taxon>Eukaryota</taxon>
        <taxon>Fungi</taxon>
        <taxon>Dikarya</taxon>
        <taxon>Basidiomycota</taxon>
        <taxon>Pucciniomycotina</taxon>
        <taxon>Pucciniomycetes</taxon>
        <taxon>Pucciniales</taxon>
        <taxon>Sphaerophragmiaceae</taxon>
        <taxon>Austropuccinia</taxon>
    </lineage>
</organism>
<dbReference type="AlphaFoldDB" id="A0A9Q3PLZ1"/>
<evidence type="ECO:0000313" key="2">
    <source>
        <dbReference type="Proteomes" id="UP000765509"/>
    </source>
</evidence>
<proteinExistence type="predicted"/>
<name>A0A9Q3PLZ1_9BASI</name>
<comment type="caution">
    <text evidence="1">The sequence shown here is derived from an EMBL/GenBank/DDBJ whole genome shotgun (WGS) entry which is preliminary data.</text>
</comment>
<sequence>MVVLNMRLGGIECHSIAAVGLSENNILFLPSVDEKRIHFFVARGAAHTVIGRPFLADKGIRLENSQKQGEILSYKESDGRRLYIPIFTLWDTPLCGINEAVPGSGNYKKNF</sequence>
<reference evidence="1" key="1">
    <citation type="submission" date="2021-03" db="EMBL/GenBank/DDBJ databases">
        <title>Draft genome sequence of rust myrtle Austropuccinia psidii MF-1, a brazilian biotype.</title>
        <authorList>
            <person name="Quecine M.C."/>
            <person name="Pachon D.M.R."/>
            <person name="Bonatelli M.L."/>
            <person name="Correr F.H."/>
            <person name="Franceschini L.M."/>
            <person name="Leite T.F."/>
            <person name="Margarido G.R.A."/>
            <person name="Almeida C.A."/>
            <person name="Ferrarezi J.A."/>
            <person name="Labate C.A."/>
        </authorList>
    </citation>
    <scope>NUCLEOTIDE SEQUENCE</scope>
    <source>
        <strain evidence="1">MF-1</strain>
    </source>
</reference>